<evidence type="ECO:0000256" key="6">
    <source>
        <dbReference type="SAM" id="MobiDB-lite"/>
    </source>
</evidence>
<dbReference type="PROSITE" id="PS50221">
    <property type="entry name" value="GAIN_B"/>
    <property type="match status" value="1"/>
</dbReference>
<feature type="transmembrane region" description="Helical" evidence="7">
    <location>
        <begin position="488"/>
        <end position="509"/>
    </location>
</feature>
<keyword evidence="5" id="KW-1015">Disulfide bond</keyword>
<dbReference type="GO" id="GO:0005886">
    <property type="term" value="C:plasma membrane"/>
    <property type="evidence" value="ECO:0007669"/>
    <property type="project" value="TreeGrafter"/>
</dbReference>
<dbReference type="GeneID" id="100927311"/>
<feature type="transmembrane region" description="Helical" evidence="7">
    <location>
        <begin position="515"/>
        <end position="538"/>
    </location>
</feature>
<reference evidence="11 12" key="1">
    <citation type="journal article" date="2011" name="Proc. Natl. Acad. Sci. U.S.A.">
        <title>Genetic diversity and population structure of the endangered marsupial Sarcophilus harrisii (Tasmanian devil).</title>
        <authorList>
            <person name="Miller W."/>
            <person name="Hayes V.M."/>
            <person name="Ratan A."/>
            <person name="Petersen D.C."/>
            <person name="Wittekindt N.E."/>
            <person name="Miller J."/>
            <person name="Walenz B."/>
            <person name="Knight J."/>
            <person name="Qi J."/>
            <person name="Zhao F."/>
            <person name="Wang Q."/>
            <person name="Bedoya-Reina O.C."/>
            <person name="Katiyar N."/>
            <person name="Tomsho L.P."/>
            <person name="Kasson L.M."/>
            <person name="Hardie R.A."/>
            <person name="Woodbridge P."/>
            <person name="Tindall E.A."/>
            <person name="Bertelsen M.F."/>
            <person name="Dixon D."/>
            <person name="Pyecroft S."/>
            <person name="Helgen K.M."/>
            <person name="Lesk A.M."/>
            <person name="Pringle T.H."/>
            <person name="Patterson N."/>
            <person name="Zhang Y."/>
            <person name="Kreiss A."/>
            <person name="Woods G.M."/>
            <person name="Jones M.E."/>
            <person name="Schuster S.C."/>
        </authorList>
    </citation>
    <scope>NUCLEOTIDE SEQUENCE [LARGE SCALE GENOMIC DNA]</scope>
</reference>
<dbReference type="PANTHER" id="PTHR12011:SF285">
    <property type="entry name" value="ADHESION G PROTEIN-COUPLED RECEPTOR G3"/>
    <property type="match status" value="1"/>
</dbReference>
<dbReference type="PRINTS" id="PR00249">
    <property type="entry name" value="GPCRSECRETIN"/>
</dbReference>
<keyword evidence="4 7" id="KW-0472">Membrane</keyword>
<keyword evidence="2 7" id="KW-0812">Transmembrane</keyword>
<evidence type="ECO:0000313" key="11">
    <source>
        <dbReference type="Ensembl" id="ENSSHAP00000007165.2"/>
    </source>
</evidence>
<dbReference type="InterPro" id="IPR046338">
    <property type="entry name" value="GAIN_dom_sf"/>
</dbReference>
<evidence type="ECO:0000259" key="10">
    <source>
        <dbReference type="PROSITE" id="PS50261"/>
    </source>
</evidence>
<reference evidence="11" key="3">
    <citation type="submission" date="2025-09" db="UniProtKB">
        <authorList>
            <consortium name="Ensembl"/>
        </authorList>
    </citation>
    <scope>IDENTIFICATION</scope>
</reference>
<feature type="chain" id="PRO_5029504691" evidence="8">
    <location>
        <begin position="38"/>
        <end position="561"/>
    </location>
</feature>
<dbReference type="CTD" id="222487"/>
<dbReference type="GeneTree" id="ENSGT00940000154285"/>
<dbReference type="InterPro" id="IPR000203">
    <property type="entry name" value="GPS"/>
</dbReference>
<protein>
    <submittedName>
        <fullName evidence="11">Adhesion G protein-coupled receptor G3</fullName>
    </submittedName>
</protein>
<dbReference type="GO" id="GO:0007189">
    <property type="term" value="P:adenylate cyclase-activating G protein-coupled receptor signaling pathway"/>
    <property type="evidence" value="ECO:0007669"/>
    <property type="project" value="TreeGrafter"/>
</dbReference>
<dbReference type="FunFam" id="1.20.1070.10:FF:000222">
    <property type="entry name" value="Adhesion G protein-coupled receptor G3"/>
    <property type="match status" value="1"/>
</dbReference>
<evidence type="ECO:0000256" key="4">
    <source>
        <dbReference type="ARBA" id="ARBA00023136"/>
    </source>
</evidence>
<feature type="transmembrane region" description="Helical" evidence="7">
    <location>
        <begin position="283"/>
        <end position="308"/>
    </location>
</feature>
<evidence type="ECO:0000256" key="2">
    <source>
        <dbReference type="ARBA" id="ARBA00022692"/>
    </source>
</evidence>
<dbReference type="KEGG" id="shr:100927311"/>
<dbReference type="Proteomes" id="UP000007648">
    <property type="component" value="Unassembled WGS sequence"/>
</dbReference>
<dbReference type="InterPro" id="IPR000832">
    <property type="entry name" value="GPCR_2_secretin-like"/>
</dbReference>
<comment type="subcellular location">
    <subcellularLocation>
        <location evidence="1">Membrane</location>
        <topology evidence="1">Multi-pass membrane protein</topology>
    </subcellularLocation>
</comment>
<dbReference type="InterPro" id="IPR057244">
    <property type="entry name" value="GAIN_B"/>
</dbReference>
<dbReference type="eggNOG" id="KOG4193">
    <property type="taxonomic scope" value="Eukaryota"/>
</dbReference>
<feature type="region of interest" description="Disordered" evidence="6">
    <location>
        <begin position="542"/>
        <end position="561"/>
    </location>
</feature>
<evidence type="ECO:0000256" key="1">
    <source>
        <dbReference type="ARBA" id="ARBA00004141"/>
    </source>
</evidence>
<feature type="transmembrane region" description="Helical" evidence="7">
    <location>
        <begin position="442"/>
        <end position="467"/>
    </location>
</feature>
<feature type="domain" description="GAIN-B" evidence="9">
    <location>
        <begin position="122"/>
        <end position="277"/>
    </location>
</feature>
<evidence type="ECO:0000256" key="5">
    <source>
        <dbReference type="ARBA" id="ARBA00023157"/>
    </source>
</evidence>
<dbReference type="InParanoid" id="G3VVG0"/>
<evidence type="ECO:0000256" key="8">
    <source>
        <dbReference type="SAM" id="SignalP"/>
    </source>
</evidence>
<feature type="transmembrane region" description="Helical" evidence="7">
    <location>
        <begin position="360"/>
        <end position="381"/>
    </location>
</feature>
<dbReference type="HOGENOM" id="CLU_002753_3_9_1"/>
<keyword evidence="8" id="KW-0732">Signal</keyword>
<dbReference type="PROSITE" id="PS50261">
    <property type="entry name" value="G_PROTEIN_RECEP_F2_4"/>
    <property type="match status" value="1"/>
</dbReference>
<gene>
    <name evidence="11" type="primary">ADGRG3</name>
</gene>
<sequence>MRLRPVMGGSLSQPTPPDLGVILLLFLLLLQLDPMKAMEDQTQTQETANNFCSEETLRPSPYAASQCFLSCNRSTPKCKPEVIERFWIKKEEELANETSSVRFLDESTVKATVHEVLVNSSQDLFFSTSPFQVPAVLNENETEVPNKVHLPRSLFERLRPKMNSVRVILMVINIGEGELFKGSATGQKFSSSVMDNHMIGIRVGTEPIKDLDEPVEITFSHKQQHQNLQCVFWDISQGIAGDWKSTGCSTELRTNQTVCRCDHLTFFALLLNPVLDATTVKTLIQISLVGCGTSLCFLLFTIIFYFVLRFTRERFKSEDAPKIHVALCISLVLLNFTFIINLEHTPPKQRAPCRAQGGIFHYFLLCCFTWMGIEAFHLYLLAIKIFNIYISHYFLKLNLVAWGLPFLVVLITGSTSSYGHYAIKDGDNHTTLQLCWIENTTALYITVHGYFIVIFLFGGVVLSLVAWKIFHLRGSKAGKEQNQTWKGVITVLGLSCLVGGTWGLVLLTPIGLTTIYAFTLLNSLQGVFIFTWFAILFYPSLSGESSSSTAKSNPSHSASRE</sequence>
<dbReference type="Ensembl" id="ENSSHAT00000007227.2">
    <property type="protein sequence ID" value="ENSSHAP00000007165.2"/>
    <property type="gene ID" value="ENSSHAG00000006225.2"/>
</dbReference>
<reference evidence="11" key="2">
    <citation type="submission" date="2025-08" db="UniProtKB">
        <authorList>
            <consortium name="Ensembl"/>
        </authorList>
    </citation>
    <scope>IDENTIFICATION</scope>
</reference>
<dbReference type="FunCoup" id="G3VVG0">
    <property type="interactions" value="240"/>
</dbReference>
<dbReference type="GO" id="GO:0007166">
    <property type="term" value="P:cell surface receptor signaling pathway"/>
    <property type="evidence" value="ECO:0007669"/>
    <property type="project" value="InterPro"/>
</dbReference>
<keyword evidence="3 7" id="KW-1133">Transmembrane helix</keyword>
<dbReference type="Gene3D" id="1.20.1070.10">
    <property type="entry name" value="Rhodopsin 7-helix transmembrane proteins"/>
    <property type="match status" value="1"/>
</dbReference>
<evidence type="ECO:0000259" key="9">
    <source>
        <dbReference type="PROSITE" id="PS50221"/>
    </source>
</evidence>
<accession>G3VVG0</accession>
<dbReference type="Pfam" id="PF01825">
    <property type="entry name" value="GPS"/>
    <property type="match status" value="1"/>
</dbReference>
<dbReference type="OrthoDB" id="6134459at2759"/>
<dbReference type="RefSeq" id="XP_012396164.1">
    <property type="nucleotide sequence ID" value="XM_012540710.3"/>
</dbReference>
<evidence type="ECO:0000313" key="12">
    <source>
        <dbReference type="Proteomes" id="UP000007648"/>
    </source>
</evidence>
<name>G3VVG0_SARHA</name>
<organism evidence="11 12">
    <name type="scientific">Sarcophilus harrisii</name>
    <name type="common">Tasmanian devil</name>
    <name type="synonym">Sarcophilus laniarius</name>
    <dbReference type="NCBI Taxonomy" id="9305"/>
    <lineage>
        <taxon>Eukaryota</taxon>
        <taxon>Metazoa</taxon>
        <taxon>Chordata</taxon>
        <taxon>Craniata</taxon>
        <taxon>Vertebrata</taxon>
        <taxon>Euteleostomi</taxon>
        <taxon>Mammalia</taxon>
        <taxon>Metatheria</taxon>
        <taxon>Dasyuromorphia</taxon>
        <taxon>Dasyuridae</taxon>
        <taxon>Sarcophilus</taxon>
    </lineage>
</organism>
<evidence type="ECO:0000256" key="7">
    <source>
        <dbReference type="SAM" id="Phobius"/>
    </source>
</evidence>
<feature type="transmembrane region" description="Helical" evidence="7">
    <location>
        <begin position="320"/>
        <end position="340"/>
    </location>
</feature>
<evidence type="ECO:0000256" key="3">
    <source>
        <dbReference type="ARBA" id="ARBA00022989"/>
    </source>
</evidence>
<feature type="domain" description="G-protein coupled receptors family 2 profile 2" evidence="10">
    <location>
        <begin position="283"/>
        <end position="537"/>
    </location>
</feature>
<keyword evidence="12" id="KW-1185">Reference proteome</keyword>
<dbReference type="SMART" id="SM00303">
    <property type="entry name" value="GPS"/>
    <property type="match status" value="1"/>
</dbReference>
<feature type="signal peptide" evidence="8">
    <location>
        <begin position="1"/>
        <end position="37"/>
    </location>
</feature>
<dbReference type="InterPro" id="IPR017981">
    <property type="entry name" value="GPCR_2-like_7TM"/>
</dbReference>
<dbReference type="AlphaFoldDB" id="G3VVG0"/>
<dbReference type="GO" id="GO:0004930">
    <property type="term" value="F:G protein-coupled receptor activity"/>
    <property type="evidence" value="ECO:0007669"/>
    <property type="project" value="InterPro"/>
</dbReference>
<dbReference type="Gene3D" id="2.60.220.50">
    <property type="match status" value="1"/>
</dbReference>
<dbReference type="PANTHER" id="PTHR12011">
    <property type="entry name" value="ADHESION G-PROTEIN COUPLED RECEPTOR"/>
    <property type="match status" value="1"/>
</dbReference>
<proteinExistence type="predicted"/>
<feature type="transmembrane region" description="Helical" evidence="7">
    <location>
        <begin position="393"/>
        <end position="411"/>
    </location>
</feature>
<dbReference type="Pfam" id="PF00002">
    <property type="entry name" value="7tm_2"/>
    <property type="match status" value="1"/>
</dbReference>